<dbReference type="Gene3D" id="2.120.10.90">
    <property type="entry name" value="DNA gyrase/topoisomerase IV, subunit A, C-terminal"/>
    <property type="match status" value="1"/>
</dbReference>
<dbReference type="AlphaFoldDB" id="A0A1U9JUJ3"/>
<dbReference type="Gene3D" id="3.90.199.10">
    <property type="entry name" value="Topoisomerase II, domain 5"/>
    <property type="match status" value="1"/>
</dbReference>
<dbReference type="HAMAP" id="MF_01897">
    <property type="entry name" value="GyrA"/>
    <property type="match status" value="1"/>
</dbReference>
<reference evidence="11 12" key="1">
    <citation type="journal article" date="2010" name="Science">
        <title>Genomic comparison of the ants Camponotus floridanus and Harpegnathos saltator.</title>
        <authorList>
            <person name="Bonasio R."/>
            <person name="Zhang G."/>
            <person name="Ye C."/>
            <person name="Mutti N.S."/>
            <person name="Fang X."/>
            <person name="Qin N."/>
            <person name="Donahue G."/>
            <person name="Yang P."/>
            <person name="Li Q."/>
            <person name="Li C."/>
            <person name="Zhang P."/>
            <person name="Huang Z."/>
            <person name="Berger S.L."/>
            <person name="Reinberg D."/>
            <person name="Wang J."/>
            <person name="Liebig J."/>
        </authorList>
    </citation>
    <scope>NUCLEOTIDE SEQUENCE [LARGE SCALE GENOMIC DNA]</scope>
    <source>
        <strain evidence="11 12">Hsal</strain>
    </source>
</reference>
<dbReference type="InterPro" id="IPR002205">
    <property type="entry name" value="Topo_IIA_dom_A"/>
</dbReference>
<dbReference type="InterPro" id="IPR013758">
    <property type="entry name" value="Topo_IIA_A/C_ab"/>
</dbReference>
<dbReference type="Gene3D" id="1.10.268.10">
    <property type="entry name" value="Topoisomerase, domain 3"/>
    <property type="match status" value="1"/>
</dbReference>
<dbReference type="FunFam" id="3.90.199.10:FF:000001">
    <property type="entry name" value="DNA gyrase subunit A"/>
    <property type="match status" value="1"/>
</dbReference>
<gene>
    <name evidence="8 11" type="primary">gyrA</name>
    <name evidence="11" type="ORF">BHV28_08480</name>
</gene>
<dbReference type="InterPro" id="IPR035516">
    <property type="entry name" value="Gyrase/topoIV_suA_C"/>
</dbReference>
<evidence type="ECO:0000256" key="2">
    <source>
        <dbReference type="ARBA" id="ARBA00008263"/>
    </source>
</evidence>
<dbReference type="GO" id="GO:0034335">
    <property type="term" value="F:DNA negative supercoiling activity"/>
    <property type="evidence" value="ECO:0007669"/>
    <property type="project" value="UniProtKB-ARBA"/>
</dbReference>
<proteinExistence type="inferred from homology"/>
<dbReference type="Gene3D" id="3.30.1360.40">
    <property type="match status" value="1"/>
</dbReference>
<feature type="active site" description="O-(5'-phospho-DNA)-tyrosine intermediate" evidence="8 9">
    <location>
        <position position="154"/>
    </location>
</feature>
<dbReference type="GO" id="GO:0005694">
    <property type="term" value="C:chromosome"/>
    <property type="evidence" value="ECO:0007669"/>
    <property type="project" value="InterPro"/>
</dbReference>
<keyword evidence="4 8" id="KW-0067">ATP-binding</keyword>
<dbReference type="SMART" id="SM00434">
    <property type="entry name" value="TOP4c"/>
    <property type="match status" value="1"/>
</dbReference>
<dbReference type="GO" id="GO:0003677">
    <property type="term" value="F:DNA binding"/>
    <property type="evidence" value="ECO:0007669"/>
    <property type="project" value="UniProtKB-UniRule"/>
</dbReference>
<dbReference type="KEGG" id="thd:BHV28_08480"/>
<dbReference type="SUPFAM" id="SSF56719">
    <property type="entry name" value="Type II DNA topoisomerase"/>
    <property type="match status" value="1"/>
</dbReference>
<dbReference type="STRING" id="1902579.BHV28_08480"/>
<dbReference type="NCBIfam" id="NF004044">
    <property type="entry name" value="PRK05561.1"/>
    <property type="match status" value="1"/>
</dbReference>
<evidence type="ECO:0000256" key="9">
    <source>
        <dbReference type="PROSITE-ProRule" id="PRU01384"/>
    </source>
</evidence>
<sequence length="952" mass="105851">MELAFCVGIGYNCKKRIYQELVALVSDEILPPEDGIANGIEPVNIIEEMQRSYLDYAMSVIVSRALPDVRDGFKPVHRRILYAMNEMGLVWNKAYRKSAGVVGEVMGKFHPHGDASIYDALVRMAQDFSLRDPVIDGQGNFGSIDGDPPAAMRYTECRLEKISETLLADIDKETVDFQDNYDGREKEPVVLPARFPNLLVNGSGGIAVGMATNIPPHNLREVINGCVALIDNPAMSLDEMIEIIPGPDFPTGRIILGRSGIRSAYETGRGSVIMRARVEIEQGRNDRDVIVVTEVPYQVNKAAMIEKIAELVRDKRIEGISDLRDESDRDGYRVVIELKRDAVADVVLNQLYRYTPLQTSFGCNMVALNGGRPEQMGLLDMLRAFVSFREEVVSRRTKYLLRKARERAHVLVGLAIAVANIDEVIALIRRAPDPATAREQLMERRWPAADVVTLIRLIDDPRHIIHEDNTYNLSEEQARAILDLRLQRLTALGRDEIAGELNTIGMEIADYLDILASRLRIMTIVKDEMIALRDEFGTDRRTNFGLGGAEMDDEDLIAREDMVVTVSHTGYIKRVPLSTYRAQRRGGKGRSGMATKEEDFVTRLFVANTHQPVLFFSSRGIVYKEKVWRLPVGTPQSRGKALINMLPLQRGERITTIMPLPEDEASWAELDVMFSTTRGTVRRNKLSDFVQVNRNGKIAMKLEEESDEILSVETCTADDNVLLTTANGQCIRFPVTDVRVFAGRNSIGVRGINLARGDTVISMAVLRAVEAAPAERAAYIKRAIAERRVPGAEAEAEDVVSHDEEAVEDTELSDERYDDLRAREQMVLTVSEFGYGKRASSYDFRVSGRGGKGIKATDTSKTKEIGKLVAAFPVEDGDQLMLVSDGGQLIRVPVEGIRIAGRSTKGVTIFHTAKGERVVSVERISEADEEEGEVIAASEDVVVENAEPAIEK</sequence>
<evidence type="ECO:0000256" key="5">
    <source>
        <dbReference type="ARBA" id="ARBA00023029"/>
    </source>
</evidence>
<dbReference type="NCBIfam" id="TIGR01063">
    <property type="entry name" value="gyrA"/>
    <property type="match status" value="1"/>
</dbReference>
<dbReference type="NCBIfam" id="NF004043">
    <property type="entry name" value="PRK05560.1"/>
    <property type="match status" value="1"/>
</dbReference>
<dbReference type="FunFam" id="1.10.268.10:FF:000001">
    <property type="entry name" value="DNA gyrase subunit A"/>
    <property type="match status" value="1"/>
</dbReference>
<dbReference type="InterPro" id="IPR005743">
    <property type="entry name" value="GyrA"/>
</dbReference>
<evidence type="ECO:0000313" key="12">
    <source>
        <dbReference type="Proteomes" id="UP000188912"/>
    </source>
</evidence>
<dbReference type="SUPFAM" id="SSF101904">
    <property type="entry name" value="GyrA/ParC C-terminal domain-like"/>
    <property type="match status" value="1"/>
</dbReference>
<evidence type="ECO:0000256" key="1">
    <source>
        <dbReference type="ARBA" id="ARBA00000185"/>
    </source>
</evidence>
<dbReference type="EC" id="5.6.2.2" evidence="8"/>
<dbReference type="InterPro" id="IPR013760">
    <property type="entry name" value="Topo_IIA-like_dom_sf"/>
</dbReference>
<keyword evidence="6 8" id="KW-0238">DNA-binding</keyword>
<dbReference type="InterPro" id="IPR050220">
    <property type="entry name" value="Type_II_DNA_Topoisomerases"/>
</dbReference>
<dbReference type="Pfam" id="PF03989">
    <property type="entry name" value="DNA_gyraseA_C"/>
    <property type="match status" value="6"/>
</dbReference>
<comment type="miscellaneous">
    <text evidence="8">Few gyrases are as efficient as E.coli at forming negative supercoils. Not all organisms have 2 type II topoisomerases; in organisms with a single type II topoisomerase this enzyme also has to decatenate newly replicated chromosomes.</text>
</comment>
<dbReference type="GO" id="GO:0006261">
    <property type="term" value="P:DNA-templated DNA replication"/>
    <property type="evidence" value="ECO:0007669"/>
    <property type="project" value="UniProtKB-UniRule"/>
</dbReference>
<evidence type="ECO:0000259" key="10">
    <source>
        <dbReference type="PROSITE" id="PS52040"/>
    </source>
</evidence>
<organism evidence="11 12">
    <name type="scientific">Candidatus Tokpelaia hoelldobleri</name>
    <dbReference type="NCBI Taxonomy" id="1902579"/>
    <lineage>
        <taxon>Bacteria</taxon>
        <taxon>Pseudomonadati</taxon>
        <taxon>Pseudomonadota</taxon>
        <taxon>Alphaproteobacteria</taxon>
        <taxon>Hyphomicrobiales</taxon>
        <taxon>Candidatus Tokpelaia</taxon>
    </lineage>
</organism>
<keyword evidence="7 8" id="KW-0413">Isomerase</keyword>
<name>A0A1U9JUJ3_9HYPH</name>
<dbReference type="GO" id="GO:0005737">
    <property type="term" value="C:cytoplasm"/>
    <property type="evidence" value="ECO:0007669"/>
    <property type="project" value="UniProtKB-SubCell"/>
</dbReference>
<comment type="function">
    <text evidence="8">A type II topoisomerase that negatively supercoils closed circular double-stranded (ds) DNA in an ATP-dependent manner to modulate DNA topology and maintain chromosomes in an underwound state. Negative supercoiling favors strand separation, and DNA replication, transcription, recombination and repair, all of which involve strand separation. Also able to catalyze the interconversion of other topological isomers of dsDNA rings, including catenanes and knotted rings. Type II topoisomerases break and join 2 DNA strands simultaneously in an ATP-dependent manner.</text>
</comment>
<evidence type="ECO:0000256" key="8">
    <source>
        <dbReference type="HAMAP-Rule" id="MF_01897"/>
    </source>
</evidence>
<dbReference type="InterPro" id="IPR006691">
    <property type="entry name" value="GyrA/parC_rep"/>
</dbReference>
<dbReference type="PROSITE" id="PS52040">
    <property type="entry name" value="TOPO_IIA"/>
    <property type="match status" value="1"/>
</dbReference>
<dbReference type="EMBL" id="CP017315">
    <property type="protein sequence ID" value="AQS41547.1"/>
    <property type="molecule type" value="Genomic_DNA"/>
</dbReference>
<keyword evidence="5 8" id="KW-0799">Topoisomerase</keyword>
<comment type="subunit">
    <text evidence="8">Heterotetramer, composed of two GyrA and two GyrB chains. In the heterotetramer, GyrA contains the active site tyrosine that forms a transient covalent intermediate with DNA, while GyrB binds cofactors and catalyzes ATP hydrolysis.</text>
</comment>
<comment type="similarity">
    <text evidence="2 8">Belongs to the type II topoisomerase GyrA/ParC subunit family.</text>
</comment>
<keyword evidence="12" id="KW-1185">Reference proteome</keyword>
<keyword evidence="3 8" id="KW-0547">Nucleotide-binding</keyword>
<keyword evidence="8" id="KW-0963">Cytoplasm</keyword>
<protein>
    <recommendedName>
        <fullName evidence="8">DNA gyrase subunit A</fullName>
        <ecNumber evidence="8">5.6.2.2</ecNumber>
    </recommendedName>
</protein>
<dbReference type="GO" id="GO:0005524">
    <property type="term" value="F:ATP binding"/>
    <property type="evidence" value="ECO:0007669"/>
    <property type="project" value="UniProtKB-UniRule"/>
</dbReference>
<feature type="short sequence motif" description="GyrA-box" evidence="8">
    <location>
        <begin position="583"/>
        <end position="589"/>
    </location>
</feature>
<evidence type="ECO:0000313" key="11">
    <source>
        <dbReference type="EMBL" id="AQS41547.1"/>
    </source>
</evidence>
<dbReference type="GO" id="GO:0009330">
    <property type="term" value="C:DNA topoisomerase type II (double strand cut, ATP-hydrolyzing) complex"/>
    <property type="evidence" value="ECO:0007669"/>
    <property type="project" value="TreeGrafter"/>
</dbReference>
<dbReference type="FunFam" id="3.30.1360.40:FF:000002">
    <property type="entry name" value="DNA gyrase subunit A"/>
    <property type="match status" value="1"/>
</dbReference>
<accession>A0A1U9JUJ3</accession>
<comment type="catalytic activity">
    <reaction evidence="1 8 9">
        <text>ATP-dependent breakage, passage and rejoining of double-stranded DNA.</text>
        <dbReference type="EC" id="5.6.2.2"/>
    </reaction>
</comment>
<dbReference type="InterPro" id="IPR013757">
    <property type="entry name" value="Topo_IIA_A_a_sf"/>
</dbReference>
<evidence type="ECO:0000256" key="4">
    <source>
        <dbReference type="ARBA" id="ARBA00022840"/>
    </source>
</evidence>
<evidence type="ECO:0000256" key="3">
    <source>
        <dbReference type="ARBA" id="ARBA00022741"/>
    </source>
</evidence>
<dbReference type="PANTHER" id="PTHR43493">
    <property type="entry name" value="DNA GYRASE/TOPOISOMERASE SUBUNIT A"/>
    <property type="match status" value="1"/>
</dbReference>
<dbReference type="GO" id="GO:0006265">
    <property type="term" value="P:DNA topological change"/>
    <property type="evidence" value="ECO:0007669"/>
    <property type="project" value="UniProtKB-UniRule"/>
</dbReference>
<dbReference type="Proteomes" id="UP000188912">
    <property type="component" value="Chromosome"/>
</dbReference>
<dbReference type="CDD" id="cd00187">
    <property type="entry name" value="TOP4c"/>
    <property type="match status" value="1"/>
</dbReference>
<evidence type="ECO:0000256" key="7">
    <source>
        <dbReference type="ARBA" id="ARBA00023235"/>
    </source>
</evidence>
<dbReference type="Pfam" id="PF00521">
    <property type="entry name" value="DNA_topoisoIV"/>
    <property type="match status" value="1"/>
</dbReference>
<evidence type="ECO:0000256" key="6">
    <source>
        <dbReference type="ARBA" id="ARBA00023125"/>
    </source>
</evidence>
<dbReference type="PANTHER" id="PTHR43493:SF5">
    <property type="entry name" value="DNA GYRASE SUBUNIT A, CHLOROPLASTIC_MITOCHONDRIAL"/>
    <property type="match status" value="1"/>
</dbReference>
<feature type="domain" description="Topo IIA-type catalytic" evidence="10">
    <location>
        <begin position="66"/>
        <end position="562"/>
    </location>
</feature>
<comment type="subcellular location">
    <subcellularLocation>
        <location evidence="8">Cytoplasm</location>
    </subcellularLocation>
</comment>
<reference evidence="11 12" key="2">
    <citation type="journal article" date="2016" name="Sci. Rep.">
        <title>The genome of Rhizobiales bacteria in predatory ants reveals urease gene functions but no genes for nitrogen fixation.</title>
        <authorList>
            <person name="Neuvonen M.M."/>
            <person name="Tamarit D."/>
            <person name="Naslund K."/>
            <person name="Liebig J."/>
            <person name="Feldhaar H."/>
            <person name="Moran N.A."/>
            <person name="Guy L."/>
            <person name="Andersson S.G."/>
        </authorList>
    </citation>
    <scope>NUCLEOTIDE SEQUENCE [LARGE SCALE GENOMIC DNA]</scope>
    <source>
        <strain evidence="11 12">Hsal</strain>
    </source>
</reference>